<feature type="domain" description="ASCH" evidence="1">
    <location>
        <begin position="32"/>
        <end position="155"/>
    </location>
</feature>
<dbReference type="SUPFAM" id="SSF88697">
    <property type="entry name" value="PUA domain-like"/>
    <property type="match status" value="1"/>
</dbReference>
<dbReference type="CDD" id="cd06553">
    <property type="entry name" value="ASCH_Ef3133_like"/>
    <property type="match status" value="1"/>
</dbReference>
<comment type="caution">
    <text evidence="2">The sequence shown here is derived from an EMBL/GenBank/DDBJ whole genome shotgun (WGS) entry which is preliminary data.</text>
</comment>
<keyword evidence="3" id="KW-1185">Reference proteome</keyword>
<dbReference type="InterPro" id="IPR007374">
    <property type="entry name" value="ASCH_domain"/>
</dbReference>
<dbReference type="RefSeq" id="WP_183570319.1">
    <property type="nucleotide sequence ID" value="NZ_CBCSLB010000026.1"/>
</dbReference>
<protein>
    <submittedName>
        <fullName evidence="2">Uncharacterized protein YhfF</fullName>
    </submittedName>
</protein>
<dbReference type="EMBL" id="JACHXW010000026">
    <property type="protein sequence ID" value="MBB3155535.1"/>
    <property type="molecule type" value="Genomic_DNA"/>
</dbReference>
<evidence type="ECO:0000313" key="3">
    <source>
        <dbReference type="Proteomes" id="UP000518605"/>
    </source>
</evidence>
<proteinExistence type="predicted"/>
<organism evidence="2 3">
    <name type="scientific">Paenibacillus endophyticus</name>
    <dbReference type="NCBI Taxonomy" id="1294268"/>
    <lineage>
        <taxon>Bacteria</taxon>
        <taxon>Bacillati</taxon>
        <taxon>Bacillota</taxon>
        <taxon>Bacilli</taxon>
        <taxon>Bacillales</taxon>
        <taxon>Paenibacillaceae</taxon>
        <taxon>Paenibacillus</taxon>
    </lineage>
</organism>
<dbReference type="Proteomes" id="UP000518605">
    <property type="component" value="Unassembled WGS sequence"/>
</dbReference>
<sequence>MTYDPSIEQLWKRFSSNFKDKDDLPVSYQFVFRFGDTKELCEELMRLVLERKKTATAYSPWFFEHDRLPIPQAGDYSIVTDWEGTARFIIRSLQTHIMPFVEVNEEFVRKEGEGDLSLAYWRKAHEAYFTRECLRTGHIFSYQMPVFCEVFQVVYE</sequence>
<dbReference type="SMART" id="SM01022">
    <property type="entry name" value="ASCH"/>
    <property type="match status" value="1"/>
</dbReference>
<accession>A0A7W5CE24</accession>
<dbReference type="PANTHER" id="PTHR39203">
    <property type="entry name" value="CYTOPLASMIC PROTEIN-RELATED"/>
    <property type="match status" value="1"/>
</dbReference>
<dbReference type="Pfam" id="PF04266">
    <property type="entry name" value="ASCH"/>
    <property type="match status" value="1"/>
</dbReference>
<name>A0A7W5CE24_9BACL</name>
<dbReference type="PIRSF" id="PIRSF021320">
    <property type="entry name" value="DUF984"/>
    <property type="match status" value="1"/>
</dbReference>
<dbReference type="InterPro" id="IPR009326">
    <property type="entry name" value="DUF984"/>
</dbReference>
<evidence type="ECO:0000313" key="2">
    <source>
        <dbReference type="EMBL" id="MBB3155535.1"/>
    </source>
</evidence>
<dbReference type="PANTHER" id="PTHR39203:SF1">
    <property type="entry name" value="CYTOPLASMIC PROTEIN"/>
    <property type="match status" value="1"/>
</dbReference>
<gene>
    <name evidence="2" type="ORF">FHS16_005643</name>
</gene>
<dbReference type="AlphaFoldDB" id="A0A7W5CE24"/>
<dbReference type="InterPro" id="IPR015947">
    <property type="entry name" value="PUA-like_sf"/>
</dbReference>
<dbReference type="Gene3D" id="3.10.400.10">
    <property type="entry name" value="Sulfate adenylyltransferase"/>
    <property type="match status" value="1"/>
</dbReference>
<evidence type="ECO:0000259" key="1">
    <source>
        <dbReference type="SMART" id="SM01022"/>
    </source>
</evidence>
<reference evidence="2 3" key="1">
    <citation type="submission" date="2020-08" db="EMBL/GenBank/DDBJ databases">
        <title>Genomic Encyclopedia of Type Strains, Phase III (KMG-III): the genomes of soil and plant-associated and newly described type strains.</title>
        <authorList>
            <person name="Whitman W."/>
        </authorList>
    </citation>
    <scope>NUCLEOTIDE SEQUENCE [LARGE SCALE GENOMIC DNA]</scope>
    <source>
        <strain evidence="2 3">CECT 8234</strain>
    </source>
</reference>